<name>A0AAD3SH11_NEPGR</name>
<sequence>MAESKPPPLLTGMGIFERAGCNLVEQAEECQGAHEIKENLWQAKKPLISSQSFVSCPAHGVPLDLVVDDKNSTIHLNNSFAVLQDPVVPDEFENPALEWKASKRVGDDVELKDPYSVQRSKLPVRPEEENCVLPIDRSFSRFVKGSQPPPSDDVILDDDPISSGAKGEDLDLIVPPFDEVESKVAKIEARIAAREALPNSASRIASDVEHLWRKLVELKGMEETHLSFVGDLRPGQGSLHLAPSKREAKREQGDEEEAPEEHPGGRPLPALAETHADLTPSDKRC</sequence>
<evidence type="ECO:0000313" key="2">
    <source>
        <dbReference type="EMBL" id="GMH10626.1"/>
    </source>
</evidence>
<proteinExistence type="predicted"/>
<comment type="caution">
    <text evidence="2">The sequence shown here is derived from an EMBL/GenBank/DDBJ whole genome shotgun (WGS) entry which is preliminary data.</text>
</comment>
<feature type="region of interest" description="Disordered" evidence="1">
    <location>
        <begin position="229"/>
        <end position="285"/>
    </location>
</feature>
<dbReference type="AlphaFoldDB" id="A0AAD3SH11"/>
<dbReference type="EMBL" id="BSYO01000010">
    <property type="protein sequence ID" value="GMH10626.1"/>
    <property type="molecule type" value="Genomic_DNA"/>
</dbReference>
<evidence type="ECO:0000313" key="3">
    <source>
        <dbReference type="Proteomes" id="UP001279734"/>
    </source>
</evidence>
<organism evidence="2 3">
    <name type="scientific">Nepenthes gracilis</name>
    <name type="common">Slender pitcher plant</name>
    <dbReference type="NCBI Taxonomy" id="150966"/>
    <lineage>
        <taxon>Eukaryota</taxon>
        <taxon>Viridiplantae</taxon>
        <taxon>Streptophyta</taxon>
        <taxon>Embryophyta</taxon>
        <taxon>Tracheophyta</taxon>
        <taxon>Spermatophyta</taxon>
        <taxon>Magnoliopsida</taxon>
        <taxon>eudicotyledons</taxon>
        <taxon>Gunneridae</taxon>
        <taxon>Pentapetalae</taxon>
        <taxon>Caryophyllales</taxon>
        <taxon>Nepenthaceae</taxon>
        <taxon>Nepenthes</taxon>
    </lineage>
</organism>
<evidence type="ECO:0000256" key="1">
    <source>
        <dbReference type="SAM" id="MobiDB-lite"/>
    </source>
</evidence>
<gene>
    <name evidence="2" type="ORF">Nepgr_012467</name>
</gene>
<reference evidence="2" key="1">
    <citation type="submission" date="2023-05" db="EMBL/GenBank/DDBJ databases">
        <title>Nepenthes gracilis genome sequencing.</title>
        <authorList>
            <person name="Fukushima K."/>
        </authorList>
    </citation>
    <scope>NUCLEOTIDE SEQUENCE</scope>
    <source>
        <strain evidence="2">SING2019-196</strain>
    </source>
</reference>
<feature type="compositionally biased region" description="Basic and acidic residues" evidence="1">
    <location>
        <begin position="274"/>
        <end position="285"/>
    </location>
</feature>
<dbReference type="Proteomes" id="UP001279734">
    <property type="component" value="Unassembled WGS sequence"/>
</dbReference>
<accession>A0AAD3SH11</accession>
<protein>
    <submittedName>
        <fullName evidence="2">Uncharacterized protein</fullName>
    </submittedName>
</protein>
<keyword evidence="3" id="KW-1185">Reference proteome</keyword>